<keyword evidence="4" id="KW-0813">Transport</keyword>
<evidence type="ECO:0000259" key="11">
    <source>
        <dbReference type="Pfam" id="PF18097"/>
    </source>
</evidence>
<dbReference type="Pfam" id="PF18097">
    <property type="entry name" value="Vta1_C"/>
    <property type="match status" value="1"/>
</dbReference>
<reference evidence="12 13" key="1">
    <citation type="journal article" date="2021" name="Environ. Microbiol.">
        <title>Gene family expansions and transcriptome signatures uncover fungal adaptations to wood decay.</title>
        <authorList>
            <person name="Hage H."/>
            <person name="Miyauchi S."/>
            <person name="Viragh M."/>
            <person name="Drula E."/>
            <person name="Min B."/>
            <person name="Chaduli D."/>
            <person name="Navarro D."/>
            <person name="Favel A."/>
            <person name="Norest M."/>
            <person name="Lesage-Meessen L."/>
            <person name="Balint B."/>
            <person name="Merenyi Z."/>
            <person name="de Eugenio L."/>
            <person name="Morin E."/>
            <person name="Martinez A.T."/>
            <person name="Baldrian P."/>
            <person name="Stursova M."/>
            <person name="Martinez M.J."/>
            <person name="Novotny C."/>
            <person name="Magnuson J.K."/>
            <person name="Spatafora J.W."/>
            <person name="Maurice S."/>
            <person name="Pangilinan J."/>
            <person name="Andreopoulos W."/>
            <person name="LaButti K."/>
            <person name="Hundley H."/>
            <person name="Na H."/>
            <person name="Kuo A."/>
            <person name="Barry K."/>
            <person name="Lipzen A."/>
            <person name="Henrissat B."/>
            <person name="Riley R."/>
            <person name="Ahrendt S."/>
            <person name="Nagy L.G."/>
            <person name="Grigoriev I.V."/>
            <person name="Martin F."/>
            <person name="Rosso M.N."/>
        </authorList>
    </citation>
    <scope>NUCLEOTIDE SEQUENCE [LARGE SCALE GENOMIC DNA]</scope>
    <source>
        <strain evidence="12 13">CIRM-BRFM 1785</strain>
    </source>
</reference>
<evidence type="ECO:0000256" key="9">
    <source>
        <dbReference type="SAM" id="MobiDB-lite"/>
    </source>
</evidence>
<dbReference type="RefSeq" id="XP_047779185.1">
    <property type="nucleotide sequence ID" value="XM_047923601.1"/>
</dbReference>
<comment type="similarity">
    <text evidence="3">Belongs to the VTA1 family.</text>
</comment>
<keyword evidence="6" id="KW-0967">Endosome</keyword>
<comment type="subcellular location">
    <subcellularLocation>
        <location evidence="2">Cytoplasm</location>
    </subcellularLocation>
    <subcellularLocation>
        <location evidence="1">Endosome membrane</location>
        <topology evidence="1">Peripheral membrane protein</topology>
    </subcellularLocation>
</comment>
<dbReference type="InterPro" id="IPR039431">
    <property type="entry name" value="Vta1/CALS_N"/>
</dbReference>
<evidence type="ECO:0000313" key="13">
    <source>
        <dbReference type="Proteomes" id="UP000814176"/>
    </source>
</evidence>
<keyword evidence="13" id="KW-1185">Reference proteome</keyword>
<dbReference type="Gene3D" id="1.20.5.420">
    <property type="entry name" value="Immunoglobulin FC, subunit C"/>
    <property type="match status" value="1"/>
</dbReference>
<evidence type="ECO:0000256" key="2">
    <source>
        <dbReference type="ARBA" id="ARBA00004496"/>
    </source>
</evidence>
<dbReference type="EMBL" id="JADCUA010000009">
    <property type="protein sequence ID" value="KAH9837016.1"/>
    <property type="molecule type" value="Genomic_DNA"/>
</dbReference>
<evidence type="ECO:0000256" key="7">
    <source>
        <dbReference type="ARBA" id="ARBA00022927"/>
    </source>
</evidence>
<evidence type="ECO:0000256" key="8">
    <source>
        <dbReference type="ARBA" id="ARBA00023136"/>
    </source>
</evidence>
<evidence type="ECO:0000256" key="1">
    <source>
        <dbReference type="ARBA" id="ARBA00004481"/>
    </source>
</evidence>
<evidence type="ECO:0000259" key="10">
    <source>
        <dbReference type="Pfam" id="PF04652"/>
    </source>
</evidence>
<sequence length="464" mass="48790">MAFMDLPAVPPELKATTPYIQRANELFTTDPVMSYWCAYYAAQIGITLRAKATVSRAYLINLLDALERLKSQIGDNDAVHDESAASAYVENFALKVFAMADNEDRQGDASRGTAKKFLAAANFLEILRTFDKERPDAASPAPDSAEEKIRYAKWKAAEIAKAFREGRKPTPGPAGSEPEPAPAPPSPPVDAPSLSRTTPPPPTITDLPSPQKGAFFQQPPPPGHVPDELLAHTLPGASSSVRSPAWSTAATPGTPGRPLDAKSRNNLQARVSGELEGQSDGEITPVDESPSGKAVRFTPSVTGGVSPPTNLTTLPPPADSEETGLPPGFVPEQIDPDPSAPPMEDLPPGFVPSAPADEVDGPSASYTEVPPVPLSPHAPVLPSGPSVPAAPPPILPVAPPLAPVFPVAPVPVLDTTATAVPVELTPVLIARAQKHCRFAMSALDYEDAEQARKELRAALRLLGG</sequence>
<dbReference type="PANTHER" id="PTHR46009">
    <property type="entry name" value="VACUOLAR PROTEIN SORTING-ASSOCIATED PROTEIN VTA1 HOMOLOG"/>
    <property type="match status" value="1"/>
</dbReference>
<keyword evidence="7" id="KW-0653">Protein transport</keyword>
<keyword evidence="8" id="KW-0472">Membrane</keyword>
<dbReference type="InterPro" id="IPR023175">
    <property type="entry name" value="Vta1/CALS_N_sf"/>
</dbReference>
<dbReference type="GeneID" id="72004333"/>
<evidence type="ECO:0000256" key="6">
    <source>
        <dbReference type="ARBA" id="ARBA00022753"/>
    </source>
</evidence>
<feature type="domain" description="Vta1 C-terminal" evidence="11">
    <location>
        <begin position="429"/>
        <end position="463"/>
    </location>
</feature>
<proteinExistence type="inferred from homology"/>
<feature type="region of interest" description="Disordered" evidence="9">
    <location>
        <begin position="164"/>
        <end position="367"/>
    </location>
</feature>
<dbReference type="Pfam" id="PF04652">
    <property type="entry name" value="Vta1"/>
    <property type="match status" value="1"/>
</dbReference>
<dbReference type="InterPro" id="IPR041212">
    <property type="entry name" value="Vta1_C"/>
</dbReference>
<feature type="domain" description="Vta1/callose synthase N-terminal" evidence="10">
    <location>
        <begin position="17"/>
        <end position="165"/>
    </location>
</feature>
<dbReference type="PANTHER" id="PTHR46009:SF1">
    <property type="entry name" value="VACUOLAR PROTEIN SORTING-ASSOCIATED PROTEIN VTA1 HOMOLOG"/>
    <property type="match status" value="1"/>
</dbReference>
<feature type="compositionally biased region" description="Pro residues" evidence="9">
    <location>
        <begin position="179"/>
        <end position="190"/>
    </location>
</feature>
<evidence type="ECO:0000313" key="12">
    <source>
        <dbReference type="EMBL" id="KAH9837016.1"/>
    </source>
</evidence>
<dbReference type="Proteomes" id="UP000814176">
    <property type="component" value="Unassembled WGS sequence"/>
</dbReference>
<dbReference type="Gene3D" id="1.25.40.270">
    <property type="entry name" value="Vacuolar protein sorting-associated protein vta1"/>
    <property type="match status" value="1"/>
</dbReference>
<keyword evidence="5" id="KW-0963">Cytoplasm</keyword>
<evidence type="ECO:0000256" key="3">
    <source>
        <dbReference type="ARBA" id="ARBA00007895"/>
    </source>
</evidence>
<organism evidence="12 13">
    <name type="scientific">Rhodofomes roseus</name>
    <dbReference type="NCBI Taxonomy" id="34475"/>
    <lineage>
        <taxon>Eukaryota</taxon>
        <taxon>Fungi</taxon>
        <taxon>Dikarya</taxon>
        <taxon>Basidiomycota</taxon>
        <taxon>Agaricomycotina</taxon>
        <taxon>Agaricomycetes</taxon>
        <taxon>Polyporales</taxon>
        <taxon>Rhodofomes</taxon>
    </lineage>
</organism>
<feature type="compositionally biased region" description="Polar residues" evidence="9">
    <location>
        <begin position="236"/>
        <end position="251"/>
    </location>
</feature>
<comment type="caution">
    <text evidence="12">The sequence shown here is derived from an EMBL/GenBank/DDBJ whole genome shotgun (WGS) entry which is preliminary data.</text>
</comment>
<evidence type="ECO:0000256" key="5">
    <source>
        <dbReference type="ARBA" id="ARBA00022490"/>
    </source>
</evidence>
<accession>A0ABQ8KH68</accession>
<dbReference type="InterPro" id="IPR044538">
    <property type="entry name" value="Vta1-like"/>
</dbReference>
<gene>
    <name evidence="12" type="ORF">C8Q71DRAFT_756511</name>
</gene>
<protein>
    <submittedName>
        <fullName evidence="12">Vta1 like-domain-containing protein</fullName>
    </submittedName>
</protein>
<evidence type="ECO:0000256" key="4">
    <source>
        <dbReference type="ARBA" id="ARBA00022448"/>
    </source>
</evidence>
<name>A0ABQ8KH68_9APHY</name>